<evidence type="ECO:0000313" key="2">
    <source>
        <dbReference type="Proteomes" id="UP001157418"/>
    </source>
</evidence>
<name>A0AAU9PC25_9ASTR</name>
<dbReference type="Proteomes" id="UP001157418">
    <property type="component" value="Unassembled WGS sequence"/>
</dbReference>
<reference evidence="1 2" key="1">
    <citation type="submission" date="2022-01" db="EMBL/GenBank/DDBJ databases">
        <authorList>
            <person name="Xiong W."/>
            <person name="Schranz E."/>
        </authorList>
    </citation>
    <scope>NUCLEOTIDE SEQUENCE [LARGE SCALE GENOMIC DNA]</scope>
</reference>
<protein>
    <submittedName>
        <fullName evidence="1">Uncharacterized protein</fullName>
    </submittedName>
</protein>
<evidence type="ECO:0000313" key="1">
    <source>
        <dbReference type="EMBL" id="CAH1447644.1"/>
    </source>
</evidence>
<proteinExistence type="predicted"/>
<sequence>MPYFSPFRRSTVKRKHKQRTPALVVVVVRRHWLPVVVARIEDEGKAPYVFDGMPQIRCTWLIWSKVTLGFHTINHHQDFQQTPEKFRRYDKLEFVIRDEDNVNVIKRCQSLFRLTKFWKMIIISKESSQLIIFFLLARIYKVVRTFG</sequence>
<keyword evidence="2" id="KW-1185">Reference proteome</keyword>
<accession>A0AAU9PC25</accession>
<comment type="caution">
    <text evidence="1">The sequence shown here is derived from an EMBL/GenBank/DDBJ whole genome shotgun (WGS) entry which is preliminary data.</text>
</comment>
<dbReference type="AlphaFoldDB" id="A0AAU9PC25"/>
<organism evidence="1 2">
    <name type="scientific">Lactuca virosa</name>
    <dbReference type="NCBI Taxonomy" id="75947"/>
    <lineage>
        <taxon>Eukaryota</taxon>
        <taxon>Viridiplantae</taxon>
        <taxon>Streptophyta</taxon>
        <taxon>Embryophyta</taxon>
        <taxon>Tracheophyta</taxon>
        <taxon>Spermatophyta</taxon>
        <taxon>Magnoliopsida</taxon>
        <taxon>eudicotyledons</taxon>
        <taxon>Gunneridae</taxon>
        <taxon>Pentapetalae</taxon>
        <taxon>asterids</taxon>
        <taxon>campanulids</taxon>
        <taxon>Asterales</taxon>
        <taxon>Asteraceae</taxon>
        <taxon>Cichorioideae</taxon>
        <taxon>Cichorieae</taxon>
        <taxon>Lactucinae</taxon>
        <taxon>Lactuca</taxon>
    </lineage>
</organism>
<gene>
    <name evidence="1" type="ORF">LVIROSA_LOCUS33242</name>
</gene>
<dbReference type="EMBL" id="CAKMRJ010005553">
    <property type="protein sequence ID" value="CAH1447644.1"/>
    <property type="molecule type" value="Genomic_DNA"/>
</dbReference>